<dbReference type="Proteomes" id="UP000070089">
    <property type="component" value="Unassembled WGS sequence"/>
</dbReference>
<dbReference type="Gene3D" id="2.30.170.20">
    <property type="entry name" value="Ribosomal protein L24e"/>
    <property type="match status" value="1"/>
</dbReference>
<proteinExistence type="inferred from homology"/>
<organism evidence="3 4">
    <name type="scientific">Giardia duodenalis assemblage B</name>
    <dbReference type="NCBI Taxonomy" id="1394984"/>
    <lineage>
        <taxon>Eukaryota</taxon>
        <taxon>Metamonada</taxon>
        <taxon>Diplomonadida</taxon>
        <taxon>Hexamitidae</taxon>
        <taxon>Giardiinae</taxon>
        <taxon>Giardia</taxon>
    </lineage>
</organism>
<dbReference type="InterPro" id="IPR000988">
    <property type="entry name" value="Ribosomal_eL24-rel_N"/>
</dbReference>
<name>A0A132NQS8_GIAIN</name>
<comment type="similarity">
    <text evidence="1">Belongs to the eukaryotic ribosomal protein eL24 family.</text>
</comment>
<evidence type="ECO:0000313" key="4">
    <source>
        <dbReference type="Proteomes" id="UP000070089"/>
    </source>
</evidence>
<keyword evidence="3" id="KW-0687">Ribonucleoprotein</keyword>
<evidence type="ECO:0000259" key="2">
    <source>
        <dbReference type="Pfam" id="PF01246"/>
    </source>
</evidence>
<evidence type="ECO:0000313" key="3">
    <source>
        <dbReference type="EMBL" id="KWX12386.1"/>
    </source>
</evidence>
<sequence length="102" mass="11905">MVATNQCSYSGRKILPGYGKRMSRHDKVLIIFLNRKASVHYLNKWNPRKIRWTLAARRARGKEVIVKARERTTRKAVVSKRTFLSVDDSKLEALKSKYSRVN</sequence>
<evidence type="ECO:0000256" key="1">
    <source>
        <dbReference type="ARBA" id="ARBA00005647"/>
    </source>
</evidence>
<comment type="caution">
    <text evidence="3">The sequence shown here is derived from an EMBL/GenBank/DDBJ whole genome shotgun (WGS) entry which is preliminary data.</text>
</comment>
<dbReference type="AlphaFoldDB" id="A0A132NQS8"/>
<dbReference type="InterPro" id="IPR038630">
    <property type="entry name" value="L24e/L24_sf"/>
</dbReference>
<feature type="domain" description="Large ribosomal subunit protein eL24-related N-terminal" evidence="2">
    <location>
        <begin position="4"/>
        <end position="65"/>
    </location>
</feature>
<dbReference type="GO" id="GO:0005840">
    <property type="term" value="C:ribosome"/>
    <property type="evidence" value="ECO:0007669"/>
    <property type="project" value="UniProtKB-KW"/>
</dbReference>
<accession>A0A132NQS8</accession>
<dbReference type="SUPFAM" id="SSF57716">
    <property type="entry name" value="Glucocorticoid receptor-like (DNA-binding domain)"/>
    <property type="match status" value="1"/>
</dbReference>
<dbReference type="OrthoDB" id="1727108at2759"/>
<gene>
    <name evidence="3" type="ORF">QR46_3640</name>
</gene>
<keyword evidence="3" id="KW-0689">Ribosomal protein</keyword>
<dbReference type="EMBL" id="JXTI01000120">
    <property type="protein sequence ID" value="KWX12386.1"/>
    <property type="molecule type" value="Genomic_DNA"/>
</dbReference>
<reference evidence="3 4" key="1">
    <citation type="journal article" date="2015" name="Mol. Biochem. Parasitol.">
        <title>Identification of polymorphic genes for use in assemblage B genotyping assays through comparative genomics of multiple assemblage B Giardia duodenalis isolates.</title>
        <authorList>
            <person name="Wielinga C."/>
            <person name="Thompson R.C."/>
            <person name="Monis P."/>
            <person name="Ryan U."/>
        </authorList>
    </citation>
    <scope>NUCLEOTIDE SEQUENCE [LARGE SCALE GENOMIC DNA]</scope>
    <source>
        <strain evidence="3 4">BAH15c1</strain>
    </source>
</reference>
<dbReference type="VEuPathDB" id="GiardiaDB:QR46_3640"/>
<dbReference type="Pfam" id="PF01246">
    <property type="entry name" value="Ribosomal_L24e"/>
    <property type="match status" value="1"/>
</dbReference>
<protein>
    <submittedName>
        <fullName evidence="3">LSU ribosomal protein L24E</fullName>
    </submittedName>
</protein>